<sequence length="187" mass="22103">MQDDRARLLLEAREQLLARDRSIREERDALLAHRSTILRGAEDDVQSVLQNLLTETTEARRCFSAVYERKAMLYAKEKQLEQLGNELQRMHQIVLTRRSNVATIENRVDQRRRAIKRREDLFHQTLAAHSSREEDLRRKVELVEELNKKVASWIKILENRETALTSKEQRLKGVQSELQQRVATLHR</sequence>
<protein>
    <submittedName>
        <fullName evidence="1">Uncharacterized protein</fullName>
    </submittedName>
</protein>
<evidence type="ECO:0000313" key="2">
    <source>
        <dbReference type="Proteomes" id="UP000051952"/>
    </source>
</evidence>
<proteinExistence type="predicted"/>
<dbReference type="VEuPathDB" id="TriTrypDB:BSAL_51440"/>
<dbReference type="EMBL" id="CYKH01000062">
    <property type="protein sequence ID" value="CUE67610.1"/>
    <property type="molecule type" value="Genomic_DNA"/>
</dbReference>
<keyword evidence="2" id="KW-1185">Reference proteome</keyword>
<dbReference type="AlphaFoldDB" id="A0A0S4IHR0"/>
<gene>
    <name evidence="1" type="ORF">BSAL_51440</name>
</gene>
<dbReference type="Proteomes" id="UP000051952">
    <property type="component" value="Unassembled WGS sequence"/>
</dbReference>
<name>A0A0S4IHR0_BODSA</name>
<organism evidence="1 2">
    <name type="scientific">Bodo saltans</name>
    <name type="common">Flagellated protozoan</name>
    <dbReference type="NCBI Taxonomy" id="75058"/>
    <lineage>
        <taxon>Eukaryota</taxon>
        <taxon>Discoba</taxon>
        <taxon>Euglenozoa</taxon>
        <taxon>Kinetoplastea</taxon>
        <taxon>Metakinetoplastina</taxon>
        <taxon>Eubodonida</taxon>
        <taxon>Bodonidae</taxon>
        <taxon>Bodo</taxon>
    </lineage>
</organism>
<evidence type="ECO:0000313" key="1">
    <source>
        <dbReference type="EMBL" id="CUE67610.1"/>
    </source>
</evidence>
<reference evidence="2" key="1">
    <citation type="submission" date="2015-09" db="EMBL/GenBank/DDBJ databases">
        <authorList>
            <consortium name="Pathogen Informatics"/>
        </authorList>
    </citation>
    <scope>NUCLEOTIDE SEQUENCE [LARGE SCALE GENOMIC DNA]</scope>
    <source>
        <strain evidence="2">Lake Konstanz</strain>
    </source>
</reference>
<accession>A0A0S4IHR0</accession>
<dbReference type="OrthoDB" id="252783at2759"/>